<dbReference type="Proteomes" id="UP001165652">
    <property type="component" value="Unassembled WGS sequence"/>
</dbReference>
<reference evidence="2" key="1">
    <citation type="journal article" date="2023" name="Microbiol Resour">
        <title>Genome Sequences of Rhodoplanes serenus and Two Thermotolerant Strains, Rhodoplanes tepidamans and 'Rhodoplanes cryptolactis,' Further Refine the Genus.</title>
        <authorList>
            <person name="Rayyan A.A."/>
            <person name="Kyndt J.A."/>
        </authorList>
    </citation>
    <scope>NUCLEOTIDE SEQUENCE</scope>
    <source>
        <strain evidence="2">DSM 9987</strain>
    </source>
</reference>
<keyword evidence="3" id="KW-1185">Reference proteome</keyword>
<reference evidence="2" key="2">
    <citation type="submission" date="2023-02" db="EMBL/GenBank/DDBJ databases">
        <authorList>
            <person name="Rayyan A."/>
            <person name="Meyer T."/>
            <person name="Kyndt J.A."/>
        </authorList>
    </citation>
    <scope>NUCLEOTIDE SEQUENCE</scope>
    <source>
        <strain evidence="2">DSM 9987</strain>
    </source>
</reference>
<accession>A0ABT5J3G1</accession>
<proteinExistence type="predicted"/>
<dbReference type="Gene3D" id="3.10.590.10">
    <property type="entry name" value="ph1033 like domains"/>
    <property type="match status" value="1"/>
</dbReference>
<dbReference type="RefSeq" id="WP_272775050.1">
    <property type="nucleotide sequence ID" value="NZ_JAQQLI010000001.1"/>
</dbReference>
<dbReference type="CDD" id="cd21133">
    <property type="entry name" value="EVE"/>
    <property type="match status" value="1"/>
</dbReference>
<evidence type="ECO:0000313" key="3">
    <source>
        <dbReference type="Proteomes" id="UP001165652"/>
    </source>
</evidence>
<dbReference type="InterPro" id="IPR002740">
    <property type="entry name" value="EVE_domain"/>
</dbReference>
<dbReference type="PANTHER" id="PTHR14087">
    <property type="entry name" value="THYMOCYTE NUCLEAR PROTEIN 1"/>
    <property type="match status" value="1"/>
</dbReference>
<feature type="domain" description="EVE" evidence="1">
    <location>
        <begin position="2"/>
        <end position="135"/>
    </location>
</feature>
<protein>
    <submittedName>
        <fullName evidence="2">EVE domain-containing protein</fullName>
    </submittedName>
</protein>
<evidence type="ECO:0000259" key="1">
    <source>
        <dbReference type="Pfam" id="PF01878"/>
    </source>
</evidence>
<gene>
    <name evidence="2" type="ORF">PQJ73_00760</name>
</gene>
<dbReference type="EMBL" id="JAQQLI010000001">
    <property type="protein sequence ID" value="MDC7784202.1"/>
    <property type="molecule type" value="Genomic_DNA"/>
</dbReference>
<dbReference type="PANTHER" id="PTHR14087:SF7">
    <property type="entry name" value="THYMOCYTE NUCLEAR PROTEIN 1"/>
    <property type="match status" value="1"/>
</dbReference>
<evidence type="ECO:0000313" key="2">
    <source>
        <dbReference type="EMBL" id="MDC7784202.1"/>
    </source>
</evidence>
<organism evidence="2 3">
    <name type="scientific">Rhodoplanes tepidamans</name>
    <name type="common">Rhodoplanes cryptolactis</name>
    <dbReference type="NCBI Taxonomy" id="200616"/>
    <lineage>
        <taxon>Bacteria</taxon>
        <taxon>Pseudomonadati</taxon>
        <taxon>Pseudomonadota</taxon>
        <taxon>Alphaproteobacteria</taxon>
        <taxon>Hyphomicrobiales</taxon>
        <taxon>Nitrobacteraceae</taxon>
        <taxon>Rhodoplanes</taxon>
    </lineage>
</organism>
<sequence>MAYWLVKSEPSTWSWDDQVKRGDTGEPWTGVRNHTAKLNLMKMKAGDRAFFYHSVDEKQIVGIAEIIREHYPDPTAEPGSPWVVVDLKAVTPLKTPVTLAAIKAEKNLAEMALLKQSRLSVQPVTAAEWKTICRMGGVKG</sequence>
<dbReference type="Pfam" id="PF01878">
    <property type="entry name" value="EVE"/>
    <property type="match status" value="1"/>
</dbReference>
<dbReference type="InterPro" id="IPR047197">
    <property type="entry name" value="THYN1-like_EVE"/>
</dbReference>
<dbReference type="SUPFAM" id="SSF88697">
    <property type="entry name" value="PUA domain-like"/>
    <property type="match status" value="1"/>
</dbReference>
<name>A0ABT5J3G1_RHOTP</name>
<dbReference type="InterPro" id="IPR015947">
    <property type="entry name" value="PUA-like_sf"/>
</dbReference>
<dbReference type="InterPro" id="IPR052181">
    <property type="entry name" value="5hmC_binding"/>
</dbReference>
<comment type="caution">
    <text evidence="2">The sequence shown here is derived from an EMBL/GenBank/DDBJ whole genome shotgun (WGS) entry which is preliminary data.</text>
</comment>